<dbReference type="SUPFAM" id="SSF52833">
    <property type="entry name" value="Thioredoxin-like"/>
    <property type="match status" value="1"/>
</dbReference>
<evidence type="ECO:0000313" key="4">
    <source>
        <dbReference type="Proteomes" id="UP001366166"/>
    </source>
</evidence>
<gene>
    <name evidence="3" type="ORF">FAK_30630</name>
</gene>
<dbReference type="Pfam" id="PF13462">
    <property type="entry name" value="Thioredoxin_4"/>
    <property type="match status" value="1"/>
</dbReference>
<name>A0AAU9EHQ0_9BACT</name>
<dbReference type="Gene3D" id="3.40.30.10">
    <property type="entry name" value="Glutaredoxin"/>
    <property type="match status" value="1"/>
</dbReference>
<protein>
    <submittedName>
        <fullName evidence="3">Outer membrane protein</fullName>
    </submittedName>
</protein>
<dbReference type="KEGG" id="dmp:FAK_30630"/>
<dbReference type="InterPro" id="IPR036249">
    <property type="entry name" value="Thioredoxin-like_sf"/>
</dbReference>
<sequence length="256" mass="28267">MLVFGLLALSFAGATVSAAQPDAQAIKTYLMAHPEVILEALEKQKVALYDMVVAGQQIKQRIAWRENIKRSLANPLKPAINPERPRLGNPQAPTLVVEYTNFMCSTCRKGAVALEDLLGKYPIKYQALIKHVPNDDISRQIALYYEAIARQSTGKAYVFYHQVFERQPELTKNGLLPVLDIVKGLKLDQARLARDLSDPILAQRIKDDTAESKAFNLGGTPAFIVAGVLLRGPAPVAAFEDIWYLSKGKQPPTSNN</sequence>
<evidence type="ECO:0000256" key="1">
    <source>
        <dbReference type="SAM" id="SignalP"/>
    </source>
</evidence>
<reference evidence="4" key="1">
    <citation type="journal article" date="2023" name="Arch. Microbiol.">
        <title>Desulfoferula mesophilus gen. nov. sp. nov., a mesophilic sulfate-reducing bacterium isolated from a brackish lake sediment.</title>
        <authorList>
            <person name="Watanabe T."/>
            <person name="Yabe T."/>
            <person name="Tsuji J.M."/>
            <person name="Fukui M."/>
        </authorList>
    </citation>
    <scope>NUCLEOTIDE SEQUENCE [LARGE SCALE GENOMIC DNA]</scope>
    <source>
        <strain evidence="4">12FAK</strain>
    </source>
</reference>
<proteinExistence type="predicted"/>
<dbReference type="EMBL" id="AP028679">
    <property type="protein sequence ID" value="BEQ15997.1"/>
    <property type="molecule type" value="Genomic_DNA"/>
</dbReference>
<feature type="chain" id="PRO_5043526885" evidence="1">
    <location>
        <begin position="20"/>
        <end position="256"/>
    </location>
</feature>
<organism evidence="3 4">
    <name type="scientific">Desulfoferula mesophila</name>
    <dbReference type="NCBI Taxonomy" id="3058419"/>
    <lineage>
        <taxon>Bacteria</taxon>
        <taxon>Pseudomonadati</taxon>
        <taxon>Thermodesulfobacteriota</taxon>
        <taxon>Desulfarculia</taxon>
        <taxon>Desulfarculales</taxon>
        <taxon>Desulfarculaceae</taxon>
        <taxon>Desulfoferula</taxon>
    </lineage>
</organism>
<feature type="signal peptide" evidence="1">
    <location>
        <begin position="1"/>
        <end position="19"/>
    </location>
</feature>
<evidence type="ECO:0000313" key="3">
    <source>
        <dbReference type="EMBL" id="BEQ15997.1"/>
    </source>
</evidence>
<dbReference type="Proteomes" id="UP001366166">
    <property type="component" value="Chromosome"/>
</dbReference>
<keyword evidence="1" id="KW-0732">Signal</keyword>
<feature type="domain" description="Thioredoxin-like fold" evidence="2">
    <location>
        <begin position="83"/>
        <end position="240"/>
    </location>
</feature>
<keyword evidence="4" id="KW-1185">Reference proteome</keyword>
<evidence type="ECO:0000259" key="2">
    <source>
        <dbReference type="Pfam" id="PF13462"/>
    </source>
</evidence>
<dbReference type="InterPro" id="IPR012336">
    <property type="entry name" value="Thioredoxin-like_fold"/>
</dbReference>
<accession>A0AAU9EHQ0</accession>
<dbReference type="AlphaFoldDB" id="A0AAU9EHQ0"/>